<accession>A0A075GBI8</accession>
<dbReference type="InterPro" id="IPR015422">
    <property type="entry name" value="PyrdxlP-dep_Trfase_small"/>
</dbReference>
<organism evidence="7">
    <name type="scientific">uncultured marine group II/III euryarchaeote KM3_103_A07</name>
    <dbReference type="NCBI Taxonomy" id="1457846"/>
    <lineage>
        <taxon>Archaea</taxon>
        <taxon>Methanobacteriati</taxon>
        <taxon>Methanobacteriota</taxon>
        <taxon>environmental samples</taxon>
    </lineage>
</organism>
<dbReference type="PIRSF" id="PIRSF017617">
    <property type="entry name" value="Thr_aldolase"/>
    <property type="match status" value="1"/>
</dbReference>
<dbReference type="GO" id="GO:0006545">
    <property type="term" value="P:glycine biosynthetic process"/>
    <property type="evidence" value="ECO:0007669"/>
    <property type="project" value="TreeGrafter"/>
</dbReference>
<protein>
    <submittedName>
        <fullName evidence="7">Beta-eliminating lyase superfamily protein (LtaE)</fullName>
        <ecNumber evidence="7">4.1.2.5</ecNumber>
    </submittedName>
</protein>
<keyword evidence="3" id="KW-0663">Pyridoxal phosphate</keyword>
<dbReference type="InterPro" id="IPR023603">
    <property type="entry name" value="Low_specificity_L-TA-like"/>
</dbReference>
<gene>
    <name evidence="7" type="primary">ltaE</name>
</gene>
<dbReference type="Gene3D" id="3.90.1150.10">
    <property type="entry name" value="Aspartate Aminotransferase, domain 1"/>
    <property type="match status" value="1"/>
</dbReference>
<evidence type="ECO:0000256" key="5">
    <source>
        <dbReference type="PIRSR" id="PIRSR017617-1"/>
    </source>
</evidence>
<dbReference type="GO" id="GO:0008732">
    <property type="term" value="F:L-allo-threonine aldolase activity"/>
    <property type="evidence" value="ECO:0007669"/>
    <property type="project" value="TreeGrafter"/>
</dbReference>
<proteinExistence type="inferred from homology"/>
<dbReference type="AlphaFoldDB" id="A0A075GBI8"/>
<evidence type="ECO:0000256" key="4">
    <source>
        <dbReference type="ARBA" id="ARBA00023239"/>
    </source>
</evidence>
<evidence type="ECO:0000256" key="3">
    <source>
        <dbReference type="ARBA" id="ARBA00022898"/>
    </source>
</evidence>
<dbReference type="EMBL" id="KF900552">
    <property type="protein sequence ID" value="AIE99022.1"/>
    <property type="molecule type" value="Genomic_DNA"/>
</dbReference>
<feature type="modified residue" description="N6-(pyridoxal phosphate)lysine" evidence="5">
    <location>
        <position position="218"/>
    </location>
</feature>
<dbReference type="Pfam" id="PF01212">
    <property type="entry name" value="Beta_elim_lyase"/>
    <property type="match status" value="1"/>
</dbReference>
<dbReference type="GO" id="GO:0005829">
    <property type="term" value="C:cytosol"/>
    <property type="evidence" value="ECO:0007669"/>
    <property type="project" value="TreeGrafter"/>
</dbReference>
<sequence length="358" mass="37682">MNKDHTPSSMREYSTDRIDLRSDTVTQPTAAMRETISTAPVGDDVLGDDPTVKALEALAAEMLGKEAALFVSSGTMANAVAVRSHTNPGDEIVLETHSHIYTYEGGGYAALCGCSVARVSGPLGIISATDVGEAIRKSKGSQGHYPNATLVCIENTSNRGGGSCYPVEVIDEICEIAKARGCAVHMDGARLFNAAVASGISAARLVEKCDSVSICLSKGLGAPVGSLIVGSSDFIAQAHRWRKMFGGGMRQAGIIAAAGIYALENNVERLADDHARARRFGEAVNEMDGFRVDLSAVQTNMAYVMLTDGQDAEQAVQGLADQGVDLFDISPTSLRAVFHLHVTDEDVDAAINAFAQLS</sequence>
<dbReference type="GO" id="GO:0006567">
    <property type="term" value="P:L-threonine catabolic process"/>
    <property type="evidence" value="ECO:0007669"/>
    <property type="project" value="TreeGrafter"/>
</dbReference>
<dbReference type="SUPFAM" id="SSF53383">
    <property type="entry name" value="PLP-dependent transferases"/>
    <property type="match status" value="1"/>
</dbReference>
<evidence type="ECO:0000256" key="1">
    <source>
        <dbReference type="ARBA" id="ARBA00001933"/>
    </source>
</evidence>
<reference evidence="7" key="1">
    <citation type="journal article" date="2014" name="Genome Biol. Evol.">
        <title>Pangenome evidence for extensive interdomain horizontal transfer affecting lineage core and shell genes in uncultured planktonic thaumarchaeota and euryarchaeota.</title>
        <authorList>
            <person name="Deschamps P."/>
            <person name="Zivanovic Y."/>
            <person name="Moreira D."/>
            <person name="Rodriguez-Valera F."/>
            <person name="Lopez-Garcia P."/>
        </authorList>
    </citation>
    <scope>NUCLEOTIDE SEQUENCE</scope>
</reference>
<dbReference type="Gene3D" id="3.40.640.10">
    <property type="entry name" value="Type I PLP-dependent aspartate aminotransferase-like (Major domain)"/>
    <property type="match status" value="1"/>
</dbReference>
<dbReference type="NCBIfam" id="NF041359">
    <property type="entry name" value="GntG_guanitoxin"/>
    <property type="match status" value="1"/>
</dbReference>
<evidence type="ECO:0000259" key="6">
    <source>
        <dbReference type="Pfam" id="PF01212"/>
    </source>
</evidence>
<name>A0A075GBI8_9EURY</name>
<comment type="cofactor">
    <cofactor evidence="1">
        <name>pyridoxal 5'-phosphate</name>
        <dbReference type="ChEBI" id="CHEBI:597326"/>
    </cofactor>
</comment>
<dbReference type="FunFam" id="3.40.640.10:FF:000030">
    <property type="entry name" value="Low-specificity L-threonine aldolase"/>
    <property type="match status" value="1"/>
</dbReference>
<dbReference type="PANTHER" id="PTHR48097:SF9">
    <property type="entry name" value="L-THREONINE ALDOLASE"/>
    <property type="match status" value="1"/>
</dbReference>
<dbReference type="InterPro" id="IPR015421">
    <property type="entry name" value="PyrdxlP-dep_Trfase_major"/>
</dbReference>
<dbReference type="PANTHER" id="PTHR48097">
    <property type="entry name" value="L-THREONINE ALDOLASE-RELATED"/>
    <property type="match status" value="1"/>
</dbReference>
<dbReference type="CDD" id="cd06502">
    <property type="entry name" value="TA_like"/>
    <property type="match status" value="1"/>
</dbReference>
<dbReference type="InterPro" id="IPR001597">
    <property type="entry name" value="ArAA_b-elim_lyase/Thr_aldolase"/>
</dbReference>
<feature type="domain" description="Aromatic amino acid beta-eliminating lyase/threonine aldolase" evidence="6">
    <location>
        <begin position="19"/>
        <end position="305"/>
    </location>
</feature>
<dbReference type="EC" id="4.1.2.5" evidence="7"/>
<keyword evidence="4 7" id="KW-0456">Lyase</keyword>
<evidence type="ECO:0000313" key="7">
    <source>
        <dbReference type="EMBL" id="AIE99022.1"/>
    </source>
</evidence>
<dbReference type="FunFam" id="3.90.1150.10:FF:000041">
    <property type="entry name" value="Low-specificity L-threonine aldolase"/>
    <property type="match status" value="1"/>
</dbReference>
<evidence type="ECO:0000256" key="2">
    <source>
        <dbReference type="ARBA" id="ARBA00006966"/>
    </source>
</evidence>
<dbReference type="InterPro" id="IPR015424">
    <property type="entry name" value="PyrdxlP-dep_Trfase"/>
</dbReference>
<comment type="similarity">
    <text evidence="2">Belongs to the threonine aldolase family.</text>
</comment>